<name>T1JTX6_TETUR</name>
<dbReference type="Proteomes" id="UP000015104">
    <property type="component" value="Unassembled WGS sequence"/>
</dbReference>
<protein>
    <submittedName>
        <fullName evidence="1">Uncharacterized protein</fullName>
    </submittedName>
</protein>
<reference evidence="1" key="2">
    <citation type="submission" date="2015-06" db="UniProtKB">
        <authorList>
            <consortium name="EnsemblMetazoa"/>
        </authorList>
    </citation>
    <scope>IDENTIFICATION</scope>
</reference>
<dbReference type="EnsemblMetazoa" id="tetur01g15780.1">
    <property type="protein sequence ID" value="tetur01g15780.1"/>
    <property type="gene ID" value="tetur01g15780"/>
</dbReference>
<accession>T1JTX6</accession>
<evidence type="ECO:0000313" key="1">
    <source>
        <dbReference type="EnsemblMetazoa" id="tetur01g15780.1"/>
    </source>
</evidence>
<dbReference type="AlphaFoldDB" id="T1JTX6"/>
<proteinExistence type="predicted"/>
<dbReference type="EMBL" id="CAEY01000486">
    <property type="status" value="NOT_ANNOTATED_CDS"/>
    <property type="molecule type" value="Genomic_DNA"/>
</dbReference>
<reference evidence="2" key="1">
    <citation type="submission" date="2011-08" db="EMBL/GenBank/DDBJ databases">
        <authorList>
            <person name="Rombauts S."/>
        </authorList>
    </citation>
    <scope>NUCLEOTIDE SEQUENCE</scope>
    <source>
        <strain evidence="2">London</strain>
    </source>
</reference>
<evidence type="ECO:0000313" key="2">
    <source>
        <dbReference type="Proteomes" id="UP000015104"/>
    </source>
</evidence>
<organism evidence="1 2">
    <name type="scientific">Tetranychus urticae</name>
    <name type="common">Two-spotted spider mite</name>
    <dbReference type="NCBI Taxonomy" id="32264"/>
    <lineage>
        <taxon>Eukaryota</taxon>
        <taxon>Metazoa</taxon>
        <taxon>Ecdysozoa</taxon>
        <taxon>Arthropoda</taxon>
        <taxon>Chelicerata</taxon>
        <taxon>Arachnida</taxon>
        <taxon>Acari</taxon>
        <taxon>Acariformes</taxon>
        <taxon>Trombidiformes</taxon>
        <taxon>Prostigmata</taxon>
        <taxon>Eleutherengona</taxon>
        <taxon>Raphignathae</taxon>
        <taxon>Tetranychoidea</taxon>
        <taxon>Tetranychidae</taxon>
        <taxon>Tetranychus</taxon>
    </lineage>
</organism>
<dbReference type="HOGENOM" id="CLU_133470_0_0_1"/>
<keyword evidence="2" id="KW-1185">Reference proteome</keyword>
<sequence length="139" mass="16304">MAKKVTFNQIEWPVEVIHSAKIGGKIYYKVRSEWYSETNQQVVYEDDGHPPPITERDPETFTIDELKKQTLKLRAKKRGEVTHQCPWCFRTFPMGRIDLTKRHLNDDARRRTGCNTRKVGDNEDCSLPATRPLIIFKNK</sequence>